<dbReference type="InterPro" id="IPR013785">
    <property type="entry name" value="Aldolase_TIM"/>
</dbReference>
<comment type="similarity">
    <text evidence="12">Belongs to the dus family.</text>
</comment>
<keyword evidence="14" id="KW-0547">Nucleotide-binding</keyword>
<dbReference type="InterPro" id="IPR001269">
    <property type="entry name" value="DUS_fam"/>
</dbReference>
<evidence type="ECO:0000256" key="3">
    <source>
        <dbReference type="ARBA" id="ARBA00022555"/>
    </source>
</evidence>
<evidence type="ECO:0000256" key="13">
    <source>
        <dbReference type="PIRSR" id="PIRSR006621-1"/>
    </source>
</evidence>
<dbReference type="InterPro" id="IPR035587">
    <property type="entry name" value="DUS-like_FMN-bd"/>
</dbReference>
<evidence type="ECO:0000256" key="8">
    <source>
        <dbReference type="ARBA" id="ARBA00022884"/>
    </source>
</evidence>
<dbReference type="Proteomes" id="UP000229112">
    <property type="component" value="Unassembled WGS sequence"/>
</dbReference>
<feature type="domain" description="DUS-like FMN-binding" evidence="15">
    <location>
        <begin position="16"/>
        <end position="316"/>
    </location>
</feature>
<feature type="binding site" evidence="14">
    <location>
        <position position="74"/>
    </location>
    <ligand>
        <name>FMN</name>
        <dbReference type="ChEBI" id="CHEBI:58210"/>
    </ligand>
</feature>
<comment type="cofactor">
    <cofactor evidence="1 12 14">
        <name>FMN</name>
        <dbReference type="ChEBI" id="CHEBI:58210"/>
    </cofactor>
</comment>
<keyword evidence="8" id="KW-0694">RNA-binding</keyword>
<evidence type="ECO:0000256" key="7">
    <source>
        <dbReference type="ARBA" id="ARBA00022857"/>
    </source>
</evidence>
<keyword evidence="7" id="KW-0521">NADP</keyword>
<dbReference type="EMBL" id="PFAY01000006">
    <property type="protein sequence ID" value="PIT93267.1"/>
    <property type="molecule type" value="Genomic_DNA"/>
</dbReference>
<comment type="catalytic activity">
    <reaction evidence="10">
        <text>a 5,6-dihydrouridine in tRNA + NADP(+) = a uridine in tRNA + NADPH + H(+)</text>
        <dbReference type="Rhea" id="RHEA:23624"/>
        <dbReference type="Rhea" id="RHEA-COMP:13339"/>
        <dbReference type="Rhea" id="RHEA-COMP:13887"/>
        <dbReference type="ChEBI" id="CHEBI:15378"/>
        <dbReference type="ChEBI" id="CHEBI:57783"/>
        <dbReference type="ChEBI" id="CHEBI:58349"/>
        <dbReference type="ChEBI" id="CHEBI:65315"/>
        <dbReference type="ChEBI" id="CHEBI:74443"/>
    </reaction>
</comment>
<feature type="binding site" evidence="14">
    <location>
        <begin position="18"/>
        <end position="20"/>
    </location>
    <ligand>
        <name>FMN</name>
        <dbReference type="ChEBI" id="CHEBI:58210"/>
    </ligand>
</feature>
<comment type="caution">
    <text evidence="16">The sequence shown here is derived from an EMBL/GenBank/DDBJ whole genome shotgun (WGS) entry which is preliminary data.</text>
</comment>
<gene>
    <name evidence="16" type="ORF">COU06_00730</name>
</gene>
<dbReference type="CDD" id="cd02801">
    <property type="entry name" value="DUS_like_FMN"/>
    <property type="match status" value="1"/>
</dbReference>
<dbReference type="InterPro" id="IPR024036">
    <property type="entry name" value="tRNA-dHydroUridine_Synthase_C"/>
</dbReference>
<evidence type="ECO:0000256" key="9">
    <source>
        <dbReference type="ARBA" id="ARBA00023002"/>
    </source>
</evidence>
<dbReference type="Pfam" id="PF01207">
    <property type="entry name" value="Dus"/>
    <property type="match status" value="1"/>
</dbReference>
<dbReference type="PANTHER" id="PTHR45846">
    <property type="entry name" value="TRNA-DIHYDROURIDINE(47) SYNTHASE [NAD(P)(+)]-LIKE"/>
    <property type="match status" value="1"/>
</dbReference>
<evidence type="ECO:0000259" key="15">
    <source>
        <dbReference type="Pfam" id="PF01207"/>
    </source>
</evidence>
<keyword evidence="5 12" id="KW-0288">FMN</keyword>
<dbReference type="Gene3D" id="1.10.1200.80">
    <property type="entry name" value="Putative flavin oxidoreducatase, domain 2"/>
    <property type="match status" value="1"/>
</dbReference>
<feature type="binding site" evidence="14">
    <location>
        <begin position="236"/>
        <end position="237"/>
    </location>
    <ligand>
        <name>FMN</name>
        <dbReference type="ChEBI" id="CHEBI:58210"/>
    </ligand>
</feature>
<comment type="function">
    <text evidence="2 12">Catalyzes the synthesis of 5,6-dihydrouridine (D), a modified base found in the D-loop of most tRNAs, via the reduction of the C5-C6 double bond in target uridines.</text>
</comment>
<evidence type="ECO:0000256" key="10">
    <source>
        <dbReference type="ARBA" id="ARBA00048205"/>
    </source>
</evidence>
<evidence type="ECO:0000313" key="17">
    <source>
        <dbReference type="Proteomes" id="UP000229112"/>
    </source>
</evidence>
<comment type="catalytic activity">
    <reaction evidence="11">
        <text>a 5,6-dihydrouridine in tRNA + NAD(+) = a uridine in tRNA + NADH + H(+)</text>
        <dbReference type="Rhea" id="RHEA:54452"/>
        <dbReference type="Rhea" id="RHEA-COMP:13339"/>
        <dbReference type="Rhea" id="RHEA-COMP:13887"/>
        <dbReference type="ChEBI" id="CHEBI:15378"/>
        <dbReference type="ChEBI" id="CHEBI:57540"/>
        <dbReference type="ChEBI" id="CHEBI:57945"/>
        <dbReference type="ChEBI" id="CHEBI:65315"/>
        <dbReference type="ChEBI" id="CHEBI:74443"/>
    </reaction>
</comment>
<keyword evidence="6 12" id="KW-0819">tRNA processing</keyword>
<dbReference type="Gene3D" id="3.20.20.70">
    <property type="entry name" value="Aldolase class I"/>
    <property type="match status" value="1"/>
</dbReference>
<dbReference type="PANTHER" id="PTHR45846:SF1">
    <property type="entry name" value="TRNA-DIHYDROURIDINE(47) SYNTHASE [NAD(P)(+)]-LIKE"/>
    <property type="match status" value="1"/>
</dbReference>
<keyword evidence="9 12" id="KW-0560">Oxidoreductase</keyword>
<evidence type="ECO:0000256" key="2">
    <source>
        <dbReference type="ARBA" id="ARBA00002790"/>
    </source>
</evidence>
<evidence type="ECO:0000256" key="12">
    <source>
        <dbReference type="PIRNR" id="PIRNR006621"/>
    </source>
</evidence>
<dbReference type="PROSITE" id="PS01136">
    <property type="entry name" value="UPF0034"/>
    <property type="match status" value="1"/>
</dbReference>
<name>A0A2M6WKG1_9BACT</name>
<evidence type="ECO:0000256" key="4">
    <source>
        <dbReference type="ARBA" id="ARBA00022630"/>
    </source>
</evidence>
<feature type="binding site" evidence="14">
    <location>
        <position position="172"/>
    </location>
    <ligand>
        <name>FMN</name>
        <dbReference type="ChEBI" id="CHEBI:58210"/>
    </ligand>
</feature>
<evidence type="ECO:0000256" key="14">
    <source>
        <dbReference type="PIRSR" id="PIRSR006621-2"/>
    </source>
</evidence>
<feature type="binding site" evidence="14">
    <location>
        <position position="144"/>
    </location>
    <ligand>
        <name>FMN</name>
        <dbReference type="ChEBI" id="CHEBI:58210"/>
    </ligand>
</feature>
<dbReference type="AlphaFoldDB" id="A0A2M6WKG1"/>
<sequence length="324" mass="36534">MVKGFWEKLKKPIFVLAPMANVTDQAFRTIITKYGKPDVFWTEFVSVEGFLSEGKKALLPDFWYSENQRPIVAQIFGSKPEQFELVAKELVEMGFDGIDINMGCPDKNVCKQGSGASLCKEPELTNEIILATKAGAGNTPVSVKARLGWNTNEIDTWLPVLLKASPAAIVMHARTKKQMSKVPADWSQIKKMVEITRELISEEKERPILIGNGDVLSLDDGLKKISETGVDGVMLGRAIFGNPYLFNRDKKMEDLSIKERLDILLEHTDLFEKLYGEDPRIKGFDIMKKHYKAYVNGFDGAKELRIRLMEAKDVSEIKGVIERM</sequence>
<dbReference type="GO" id="GO:0000049">
    <property type="term" value="F:tRNA binding"/>
    <property type="evidence" value="ECO:0007669"/>
    <property type="project" value="UniProtKB-KW"/>
</dbReference>
<organism evidence="16 17">
    <name type="scientific">Candidatus Harrisonbacteria bacterium CG10_big_fil_rev_8_21_14_0_10_38_8</name>
    <dbReference type="NCBI Taxonomy" id="1974582"/>
    <lineage>
        <taxon>Bacteria</taxon>
        <taxon>Candidatus Harrisoniibacteriota</taxon>
    </lineage>
</organism>
<reference evidence="17" key="1">
    <citation type="submission" date="2017-09" db="EMBL/GenBank/DDBJ databases">
        <title>Depth-based differentiation of microbial function through sediment-hosted aquifers and enrichment of novel symbionts in the deep terrestrial subsurface.</title>
        <authorList>
            <person name="Probst A.J."/>
            <person name="Ladd B."/>
            <person name="Jarett J.K."/>
            <person name="Geller-Mcgrath D.E."/>
            <person name="Sieber C.M.K."/>
            <person name="Emerson J.B."/>
            <person name="Anantharaman K."/>
            <person name="Thomas B.C."/>
            <person name="Malmstrom R."/>
            <person name="Stieglmeier M."/>
            <person name="Klingl A."/>
            <person name="Woyke T."/>
            <person name="Ryan C.M."/>
            <person name="Banfield J.F."/>
        </authorList>
    </citation>
    <scope>NUCLEOTIDE SEQUENCE [LARGE SCALE GENOMIC DNA]</scope>
</reference>
<keyword evidence="3" id="KW-0820">tRNA-binding</keyword>
<dbReference type="EC" id="1.3.1.-" evidence="12"/>
<protein>
    <recommendedName>
        <fullName evidence="12">tRNA-dihydrouridine synthase</fullName>
        <ecNumber evidence="12">1.3.1.-</ecNumber>
    </recommendedName>
</protein>
<dbReference type="GO" id="GO:0017150">
    <property type="term" value="F:tRNA dihydrouridine synthase activity"/>
    <property type="evidence" value="ECO:0007669"/>
    <property type="project" value="InterPro"/>
</dbReference>
<evidence type="ECO:0000313" key="16">
    <source>
        <dbReference type="EMBL" id="PIT93267.1"/>
    </source>
</evidence>
<dbReference type="PIRSF" id="PIRSF006621">
    <property type="entry name" value="Dus"/>
    <property type="match status" value="1"/>
</dbReference>
<accession>A0A2M6WKG1</accession>
<proteinExistence type="inferred from homology"/>
<dbReference type="InterPro" id="IPR018517">
    <property type="entry name" value="tRNA_hU_synthase_CS"/>
</dbReference>
<dbReference type="SUPFAM" id="SSF51395">
    <property type="entry name" value="FMN-linked oxidoreductases"/>
    <property type="match status" value="1"/>
</dbReference>
<keyword evidence="4 12" id="KW-0285">Flavoprotein</keyword>
<evidence type="ECO:0000256" key="1">
    <source>
        <dbReference type="ARBA" id="ARBA00001917"/>
    </source>
</evidence>
<evidence type="ECO:0000256" key="11">
    <source>
        <dbReference type="ARBA" id="ARBA00048802"/>
    </source>
</evidence>
<evidence type="ECO:0000256" key="6">
    <source>
        <dbReference type="ARBA" id="ARBA00022694"/>
    </source>
</evidence>
<evidence type="ECO:0000256" key="5">
    <source>
        <dbReference type="ARBA" id="ARBA00022643"/>
    </source>
</evidence>
<dbReference type="GO" id="GO:0050660">
    <property type="term" value="F:flavin adenine dinucleotide binding"/>
    <property type="evidence" value="ECO:0007669"/>
    <property type="project" value="InterPro"/>
</dbReference>
<feature type="active site" description="Proton donor" evidence="13">
    <location>
        <position position="104"/>
    </location>
</feature>